<keyword evidence="2" id="KW-0472">Membrane</keyword>
<evidence type="ECO:0000313" key="3">
    <source>
        <dbReference type="EMBL" id="MBL3691062.1"/>
    </source>
</evidence>
<feature type="region of interest" description="Disordered" evidence="1">
    <location>
        <begin position="1"/>
        <end position="40"/>
    </location>
</feature>
<reference evidence="3 4" key="1">
    <citation type="submission" date="2018-09" db="EMBL/GenBank/DDBJ databases">
        <title>Comparative genomics of Leucobacter spp.</title>
        <authorList>
            <person name="Reis A.C."/>
            <person name="Kolvenbach B.A."/>
            <person name="Corvini P.F.X."/>
            <person name="Nunes O.C."/>
        </authorList>
    </citation>
    <scope>NUCLEOTIDE SEQUENCE [LARGE SCALE GENOMIC DNA]</scope>
    <source>
        <strain evidence="3 4">L-1</strain>
    </source>
</reference>
<keyword evidence="4" id="KW-1185">Reference proteome</keyword>
<evidence type="ECO:0000256" key="1">
    <source>
        <dbReference type="SAM" id="MobiDB-lite"/>
    </source>
</evidence>
<name>A0ABS1SSD1_9MICO</name>
<organism evidence="3 4">
    <name type="scientific">Leucobacter chromiireducens subsp. chromiireducens</name>
    <dbReference type="NCBI Taxonomy" id="660067"/>
    <lineage>
        <taxon>Bacteria</taxon>
        <taxon>Bacillati</taxon>
        <taxon>Actinomycetota</taxon>
        <taxon>Actinomycetes</taxon>
        <taxon>Micrococcales</taxon>
        <taxon>Microbacteriaceae</taxon>
        <taxon>Leucobacter</taxon>
    </lineage>
</organism>
<sequence>MANAGKTVAESTGRTTNKEQRAERRAEKVQQYQREQAAKARRRKIGIVSGAVGGAAVVALLVTFIATASEPRQRPQDIAIEGLQEYPNLPAVHVGPDPVDYEAEYDMSPPAGGNHFPAWLNCGVYSAPQPNENAVHSLEHGAVWVTYNPDTVTEEELAELRSSIPELYTIISPYPGLESPFVASAWGAQIEFETPSDPRLGQFVDRYWKSADAPEPGASCSGAVEGIGRVAS</sequence>
<evidence type="ECO:0000313" key="4">
    <source>
        <dbReference type="Proteomes" id="UP001646141"/>
    </source>
</evidence>
<feature type="transmembrane region" description="Helical" evidence="2">
    <location>
        <begin position="45"/>
        <end position="66"/>
    </location>
</feature>
<dbReference type="EMBL" id="QYAD01000006">
    <property type="protein sequence ID" value="MBL3691062.1"/>
    <property type="molecule type" value="Genomic_DNA"/>
</dbReference>
<comment type="caution">
    <text evidence="3">The sequence shown here is derived from an EMBL/GenBank/DDBJ whole genome shotgun (WGS) entry which is preliminary data.</text>
</comment>
<dbReference type="Pfam" id="PF11303">
    <property type="entry name" value="DUF3105"/>
    <property type="match status" value="1"/>
</dbReference>
<accession>A0ABS1SSD1</accession>
<feature type="compositionally biased region" description="Basic and acidic residues" evidence="1">
    <location>
        <begin position="16"/>
        <end position="28"/>
    </location>
</feature>
<proteinExistence type="predicted"/>
<gene>
    <name evidence="3" type="ORF">D3226_14045</name>
</gene>
<evidence type="ECO:0000256" key="2">
    <source>
        <dbReference type="SAM" id="Phobius"/>
    </source>
</evidence>
<protein>
    <submittedName>
        <fullName evidence="3">DUF3105 domain-containing protein</fullName>
    </submittedName>
</protein>
<keyword evidence="2" id="KW-0812">Transmembrane</keyword>
<keyword evidence="2" id="KW-1133">Transmembrane helix</keyword>
<dbReference type="Proteomes" id="UP001646141">
    <property type="component" value="Unassembled WGS sequence"/>
</dbReference>
<dbReference type="InterPro" id="IPR021454">
    <property type="entry name" value="DUF3105"/>
</dbReference>